<feature type="non-terminal residue" evidence="1">
    <location>
        <position position="1"/>
    </location>
</feature>
<comment type="caution">
    <text evidence="1">The sequence shown here is derived from an EMBL/GenBank/DDBJ whole genome shotgun (WGS) entry which is preliminary data.</text>
</comment>
<evidence type="ECO:0000313" key="2">
    <source>
        <dbReference type="Proteomes" id="UP000257109"/>
    </source>
</evidence>
<name>A0A371HBJ1_MUCPR</name>
<dbReference type="EMBL" id="QJKJ01003077">
    <property type="protein sequence ID" value="RDY00074.1"/>
    <property type="molecule type" value="Genomic_DNA"/>
</dbReference>
<accession>A0A371HBJ1</accession>
<dbReference type="Proteomes" id="UP000257109">
    <property type="component" value="Unassembled WGS sequence"/>
</dbReference>
<protein>
    <submittedName>
        <fullName evidence="1">Uncharacterized protein</fullName>
    </submittedName>
</protein>
<sequence length="70" mass="7991">MYDQSFFFTKGKALKTIVYFLNRVSTKAINKTLMNFGLAKCQASNTCKFGAVQLKHNLVGPRMKENQIQE</sequence>
<keyword evidence="2" id="KW-1185">Reference proteome</keyword>
<organism evidence="1 2">
    <name type="scientific">Mucuna pruriens</name>
    <name type="common">Velvet bean</name>
    <name type="synonym">Dolichos pruriens</name>
    <dbReference type="NCBI Taxonomy" id="157652"/>
    <lineage>
        <taxon>Eukaryota</taxon>
        <taxon>Viridiplantae</taxon>
        <taxon>Streptophyta</taxon>
        <taxon>Embryophyta</taxon>
        <taxon>Tracheophyta</taxon>
        <taxon>Spermatophyta</taxon>
        <taxon>Magnoliopsida</taxon>
        <taxon>eudicotyledons</taxon>
        <taxon>Gunneridae</taxon>
        <taxon>Pentapetalae</taxon>
        <taxon>rosids</taxon>
        <taxon>fabids</taxon>
        <taxon>Fabales</taxon>
        <taxon>Fabaceae</taxon>
        <taxon>Papilionoideae</taxon>
        <taxon>50 kb inversion clade</taxon>
        <taxon>NPAAA clade</taxon>
        <taxon>indigoferoid/millettioid clade</taxon>
        <taxon>Phaseoleae</taxon>
        <taxon>Mucuna</taxon>
    </lineage>
</organism>
<dbReference type="AlphaFoldDB" id="A0A371HBJ1"/>
<gene>
    <name evidence="1" type="ORF">CR513_16795</name>
</gene>
<evidence type="ECO:0000313" key="1">
    <source>
        <dbReference type="EMBL" id="RDY00074.1"/>
    </source>
</evidence>
<reference evidence="1" key="1">
    <citation type="submission" date="2018-05" db="EMBL/GenBank/DDBJ databases">
        <title>Draft genome of Mucuna pruriens seed.</title>
        <authorList>
            <person name="Nnadi N.E."/>
            <person name="Vos R."/>
            <person name="Hasami M.H."/>
            <person name="Devisetty U.K."/>
            <person name="Aguiy J.C."/>
        </authorList>
    </citation>
    <scope>NUCLEOTIDE SEQUENCE [LARGE SCALE GENOMIC DNA]</scope>
    <source>
        <strain evidence="1">JCA_2017</strain>
    </source>
</reference>
<proteinExistence type="predicted"/>